<feature type="compositionally biased region" description="Acidic residues" evidence="10">
    <location>
        <begin position="80"/>
        <end position="106"/>
    </location>
</feature>
<dbReference type="PANTHER" id="PTHR13028:SF0">
    <property type="entry name" value="RRNA-PROCESSING PROTEIN EBP2-RELATED"/>
    <property type="match status" value="1"/>
</dbReference>
<dbReference type="GO" id="GO:0042273">
    <property type="term" value="P:ribosomal large subunit biogenesis"/>
    <property type="evidence" value="ECO:0007669"/>
    <property type="project" value="TreeGrafter"/>
</dbReference>
<dbReference type="GO" id="GO:0030687">
    <property type="term" value="C:preribosome, large subunit precursor"/>
    <property type="evidence" value="ECO:0007669"/>
    <property type="project" value="TreeGrafter"/>
</dbReference>
<dbReference type="Pfam" id="PF01490">
    <property type="entry name" value="Aa_trans"/>
    <property type="match status" value="1"/>
</dbReference>
<keyword evidence="5 11" id="KW-0812">Transmembrane</keyword>
<feature type="transmembrane region" description="Helical" evidence="11">
    <location>
        <begin position="512"/>
        <end position="537"/>
    </location>
</feature>
<evidence type="ECO:0000256" key="2">
    <source>
        <dbReference type="ARBA" id="ARBA00004604"/>
    </source>
</evidence>
<dbReference type="GO" id="GO:0034399">
    <property type="term" value="C:nuclear periphery"/>
    <property type="evidence" value="ECO:0007669"/>
    <property type="project" value="TreeGrafter"/>
</dbReference>
<protein>
    <submittedName>
        <fullName evidence="13">Eukaryotic rRNA processing protein EBP2</fullName>
    </submittedName>
</protein>
<evidence type="ECO:0000256" key="7">
    <source>
        <dbReference type="ARBA" id="ARBA00023054"/>
    </source>
</evidence>
<dbReference type="GO" id="GO:0016020">
    <property type="term" value="C:membrane"/>
    <property type="evidence" value="ECO:0007669"/>
    <property type="project" value="UniProtKB-SubCell"/>
</dbReference>
<feature type="domain" description="Amino acid transporter transmembrane" evidence="12">
    <location>
        <begin position="441"/>
        <end position="646"/>
    </location>
</feature>
<feature type="region of interest" description="Disordered" evidence="10">
    <location>
        <begin position="1"/>
        <end position="259"/>
    </location>
</feature>
<accession>A0AAD8Y554</accession>
<evidence type="ECO:0000256" key="4">
    <source>
        <dbReference type="ARBA" id="ARBA00022517"/>
    </source>
</evidence>
<feature type="compositionally biased region" description="Basic residues" evidence="10">
    <location>
        <begin position="1"/>
        <end position="10"/>
    </location>
</feature>
<keyword evidence="7" id="KW-0175">Coiled coil</keyword>
<dbReference type="AlphaFoldDB" id="A0AAD8Y554"/>
<dbReference type="PANTHER" id="PTHR13028">
    <property type="entry name" value="RRNA PROCESSING PROTEIN EBNA1-BINDING PROTEIN-RELATED"/>
    <property type="match status" value="1"/>
</dbReference>
<evidence type="ECO:0000256" key="10">
    <source>
        <dbReference type="SAM" id="MobiDB-lite"/>
    </source>
</evidence>
<evidence type="ECO:0000256" key="5">
    <source>
        <dbReference type="ARBA" id="ARBA00022692"/>
    </source>
</evidence>
<feature type="transmembrane region" description="Helical" evidence="11">
    <location>
        <begin position="594"/>
        <end position="611"/>
    </location>
</feature>
<keyword evidence="4" id="KW-0690">Ribosome biogenesis</keyword>
<feature type="transmembrane region" description="Helical" evidence="11">
    <location>
        <begin position="705"/>
        <end position="721"/>
    </location>
</feature>
<feature type="compositionally biased region" description="Acidic residues" evidence="10">
    <location>
        <begin position="250"/>
        <end position="259"/>
    </location>
</feature>
<proteinExistence type="inferred from homology"/>
<evidence type="ECO:0000256" key="9">
    <source>
        <dbReference type="ARBA" id="ARBA00023242"/>
    </source>
</evidence>
<comment type="subcellular location">
    <subcellularLocation>
        <location evidence="1">Membrane</location>
    </subcellularLocation>
    <subcellularLocation>
        <location evidence="2">Nucleus</location>
        <location evidence="2">Nucleolus</location>
    </subcellularLocation>
</comment>
<feature type="transmembrane region" description="Helical" evidence="11">
    <location>
        <begin position="485"/>
        <end position="505"/>
    </location>
</feature>
<sequence length="726" mass="79649">MAAKKSRKSKIAKEEVVADVPPPTTSSTKKKKKAKATTTTATAVSDEVKSSKKKKKQQKVVEPEPQSESDDDDMKLTLEALDDISDESGDEEAENNGEEVGDEAVDEATARLRQMIEDGTFDGLLKQNKKKGKKNDVEEEEEDLEEEELDVSMNDEVEDDDEEEEDNEEEEEVKDDNNASDDESEEEEAETEQSSKQLTQAIALAAALEGTDRHLPWPETFTVVPPTPLPFGPVNDDDDVGGKKRKRSEESDDDEEEEYVDVHDDLKREVAFYDNAMEAVRMARSHCENAGIPFTRPEDFFAEMIKTDGKKAHMSAVEDWKKSAEQGRGRLGGKVHDMDADEDQLRGLGGGGPNNKRMNADKRYGFGGKRGRFKQNDPKDLNDMSGLSRGVALLVDKRLRIRLERCHCRYDIGSVRRGFSPVAETVEENGGLGEVLRTDGINSTLFVGLGILSTAMACQHSAFIVANSLEDKTRSRWSWVTKQSIGVSAILCLILGIFGYLGFLVQADGARILLAFTMFFTYPMESFVARHVLIMLIHNGDMDAKGGCTLENESRVEEEELGDEGGGGEGDDLTVSTSRSIIEGGGLLCMNRRQTWTLLVYLSTLLPALIFNDIGPVLSLTGAIGGGCIAYIGPGLVYLGVNGEDFLNAILARLERWRGTKDVNNNSGSGGVTEEDLPVDGDASLEIDATTSIDAYERIVSGSKPFGIILVFSLFGALLPTREQHT</sequence>
<dbReference type="EMBL" id="JATAAI010000019">
    <property type="protein sequence ID" value="KAK1738991.1"/>
    <property type="molecule type" value="Genomic_DNA"/>
</dbReference>
<keyword evidence="6 11" id="KW-1133">Transmembrane helix</keyword>
<evidence type="ECO:0000256" key="8">
    <source>
        <dbReference type="ARBA" id="ARBA00023136"/>
    </source>
</evidence>
<evidence type="ECO:0000256" key="6">
    <source>
        <dbReference type="ARBA" id="ARBA00022989"/>
    </source>
</evidence>
<gene>
    <name evidence="13" type="ORF">QTG54_010307</name>
</gene>
<dbReference type="GO" id="GO:0006364">
    <property type="term" value="P:rRNA processing"/>
    <property type="evidence" value="ECO:0007669"/>
    <property type="project" value="TreeGrafter"/>
</dbReference>
<feature type="compositionally biased region" description="Acidic residues" evidence="10">
    <location>
        <begin position="137"/>
        <end position="191"/>
    </location>
</feature>
<reference evidence="13" key="1">
    <citation type="submission" date="2023-06" db="EMBL/GenBank/DDBJ databases">
        <title>Survivors Of The Sea: Transcriptome response of Skeletonema marinoi to long-term dormancy.</title>
        <authorList>
            <person name="Pinder M.I.M."/>
            <person name="Kourtchenko O."/>
            <person name="Robertson E.K."/>
            <person name="Larsson T."/>
            <person name="Maumus F."/>
            <person name="Osuna-Cruz C.M."/>
            <person name="Vancaester E."/>
            <person name="Stenow R."/>
            <person name="Vandepoele K."/>
            <person name="Ploug H."/>
            <person name="Bruchert V."/>
            <person name="Godhe A."/>
            <person name="Topel M."/>
        </authorList>
    </citation>
    <scope>NUCLEOTIDE SEQUENCE</scope>
    <source>
        <strain evidence="13">R05AC</strain>
    </source>
</reference>
<organism evidence="13 14">
    <name type="scientific">Skeletonema marinoi</name>
    <dbReference type="NCBI Taxonomy" id="267567"/>
    <lineage>
        <taxon>Eukaryota</taxon>
        <taxon>Sar</taxon>
        <taxon>Stramenopiles</taxon>
        <taxon>Ochrophyta</taxon>
        <taxon>Bacillariophyta</taxon>
        <taxon>Coscinodiscophyceae</taxon>
        <taxon>Thalassiosirophycidae</taxon>
        <taxon>Thalassiosirales</taxon>
        <taxon>Skeletonemataceae</taxon>
        <taxon>Skeletonema</taxon>
        <taxon>Skeletonema marinoi-dohrnii complex</taxon>
    </lineage>
</organism>
<keyword evidence="14" id="KW-1185">Reference proteome</keyword>
<evidence type="ECO:0000256" key="1">
    <source>
        <dbReference type="ARBA" id="ARBA00004370"/>
    </source>
</evidence>
<dbReference type="InterPro" id="IPR013057">
    <property type="entry name" value="AA_transpt_TM"/>
</dbReference>
<evidence type="ECO:0000313" key="14">
    <source>
        <dbReference type="Proteomes" id="UP001224775"/>
    </source>
</evidence>
<comment type="similarity">
    <text evidence="3">Belongs to the EBP2 family.</text>
</comment>
<evidence type="ECO:0000313" key="13">
    <source>
        <dbReference type="EMBL" id="KAK1738991.1"/>
    </source>
</evidence>
<dbReference type="GO" id="GO:0005730">
    <property type="term" value="C:nucleolus"/>
    <property type="evidence" value="ECO:0007669"/>
    <property type="project" value="UniProtKB-SubCell"/>
</dbReference>
<evidence type="ECO:0000256" key="11">
    <source>
        <dbReference type="SAM" id="Phobius"/>
    </source>
</evidence>
<feature type="transmembrane region" description="Helical" evidence="11">
    <location>
        <begin position="618"/>
        <end position="641"/>
    </location>
</feature>
<evidence type="ECO:0000259" key="12">
    <source>
        <dbReference type="Pfam" id="PF01490"/>
    </source>
</evidence>
<dbReference type="Proteomes" id="UP001224775">
    <property type="component" value="Unassembled WGS sequence"/>
</dbReference>
<name>A0AAD8Y554_9STRA</name>
<feature type="region of interest" description="Disordered" evidence="10">
    <location>
        <begin position="345"/>
        <end position="381"/>
    </location>
</feature>
<keyword evidence="9" id="KW-0539">Nucleus</keyword>
<keyword evidence="8 11" id="KW-0472">Membrane</keyword>
<dbReference type="Pfam" id="PF05890">
    <property type="entry name" value="Ebp2"/>
    <property type="match status" value="1"/>
</dbReference>
<comment type="caution">
    <text evidence="13">The sequence shown here is derived from an EMBL/GenBank/DDBJ whole genome shotgun (WGS) entry which is preliminary data.</text>
</comment>
<evidence type="ECO:0000256" key="3">
    <source>
        <dbReference type="ARBA" id="ARBA00007336"/>
    </source>
</evidence>
<dbReference type="InterPro" id="IPR008610">
    <property type="entry name" value="Ebp2"/>
</dbReference>
<feature type="transmembrane region" description="Helical" evidence="11">
    <location>
        <begin position="445"/>
        <end position="465"/>
    </location>
</feature>